<protein>
    <recommendedName>
        <fullName evidence="8">AlgX/AlgJ SGNH hydrolase-like domain-containing protein</fullName>
    </recommendedName>
</protein>
<evidence type="ECO:0000256" key="4">
    <source>
        <dbReference type="ARBA" id="ARBA00022729"/>
    </source>
</evidence>
<dbReference type="InterPro" id="IPR031811">
    <property type="entry name" value="ALGX/ALGJ_SGNH-like"/>
</dbReference>
<evidence type="ECO:0000313" key="9">
    <source>
        <dbReference type="EMBL" id="MBC5731317.1"/>
    </source>
</evidence>
<dbReference type="Proteomes" id="UP000660021">
    <property type="component" value="Unassembled WGS sequence"/>
</dbReference>
<dbReference type="Pfam" id="PF16822">
    <property type="entry name" value="ALGX"/>
    <property type="match status" value="1"/>
</dbReference>
<comment type="caution">
    <text evidence="9">The sequence shown here is derived from an EMBL/GenBank/DDBJ whole genome shotgun (WGS) entry which is preliminary data.</text>
</comment>
<feature type="domain" description="AlgX/AlgJ SGNH hydrolase-like" evidence="8">
    <location>
        <begin position="117"/>
        <end position="223"/>
    </location>
</feature>
<evidence type="ECO:0000256" key="2">
    <source>
        <dbReference type="ARBA" id="ARBA00005182"/>
    </source>
</evidence>
<evidence type="ECO:0000256" key="6">
    <source>
        <dbReference type="ARBA" id="ARBA00022841"/>
    </source>
</evidence>
<keyword evidence="7" id="KW-1133">Transmembrane helix</keyword>
<evidence type="ECO:0000259" key="8">
    <source>
        <dbReference type="Pfam" id="PF16822"/>
    </source>
</evidence>
<evidence type="ECO:0000256" key="5">
    <source>
        <dbReference type="ARBA" id="ARBA00022764"/>
    </source>
</evidence>
<organism evidence="9 10">
    <name type="scientific">Pseudoflavonifractor hominis</name>
    <dbReference type="NCBI Taxonomy" id="2763059"/>
    <lineage>
        <taxon>Bacteria</taxon>
        <taxon>Bacillati</taxon>
        <taxon>Bacillota</taxon>
        <taxon>Clostridia</taxon>
        <taxon>Eubacteriales</taxon>
        <taxon>Oscillospiraceae</taxon>
        <taxon>Pseudoflavonifractor</taxon>
    </lineage>
</organism>
<feature type="transmembrane region" description="Helical" evidence="7">
    <location>
        <begin position="7"/>
        <end position="29"/>
    </location>
</feature>
<reference evidence="9 10" key="1">
    <citation type="submission" date="2020-08" db="EMBL/GenBank/DDBJ databases">
        <title>Genome public.</title>
        <authorList>
            <person name="Liu C."/>
            <person name="Sun Q."/>
        </authorList>
    </citation>
    <scope>NUCLEOTIDE SEQUENCE [LARGE SCALE GENOMIC DNA]</scope>
    <source>
        <strain evidence="9 10">New-38</strain>
    </source>
</reference>
<evidence type="ECO:0000256" key="1">
    <source>
        <dbReference type="ARBA" id="ARBA00004418"/>
    </source>
</evidence>
<keyword evidence="5" id="KW-0574">Periplasm</keyword>
<gene>
    <name evidence="9" type="ORF">H8S34_10795</name>
</gene>
<keyword evidence="7" id="KW-0812">Transmembrane</keyword>
<proteinExistence type="predicted"/>
<comment type="subcellular location">
    <subcellularLocation>
        <location evidence="1">Periplasm</location>
    </subcellularLocation>
</comment>
<evidence type="ECO:0000313" key="10">
    <source>
        <dbReference type="Proteomes" id="UP000660021"/>
    </source>
</evidence>
<comment type="pathway">
    <text evidence="2">Glycan biosynthesis; alginate biosynthesis.</text>
</comment>
<dbReference type="RefSeq" id="WP_101691488.1">
    <property type="nucleotide sequence ID" value="NZ_JACOPR010000006.1"/>
</dbReference>
<keyword evidence="10" id="KW-1185">Reference proteome</keyword>
<name>A0ABR7HUW2_9FIRM</name>
<keyword evidence="7" id="KW-0472">Membrane</keyword>
<keyword evidence="3" id="KW-0808">Transferase</keyword>
<sequence>MKHRKETITAVLFFLLLAMGLCYIAFLFLSGQSSLREELGKLRRDPGYVLEFVEQAESALNEDLDQSHGFIQLYGGFQRLSGRRMLEDVNQAARVVRLSNGTLNFSYPDAQPLDVSPQIQAVNDLHVALAQWDIPLLYVAAPQKIQDGQEEALLPPGIYDYANDNADRLLAGLQAHGTDTWDLRPLFAQQEDYASLFFRTDHHWKPEGAFLAWQELTGILAQDYGIHTPSEYTDPANYETKVYEDYFLGSQGKRTGTLYAGTDDITEYIPRFETNFTYASPSFAQERTGTFSQSLLFPERVAERDWFGGNPYTLYSGGDYGIATMTNHLNPDGKKIVLLRESFSCALAPFLALSCSELTTIDLRYFDGDLLDTLREIDPDLVLTLYCVSSIGNQDLFIFQQGET</sequence>
<dbReference type="EMBL" id="JACOPR010000006">
    <property type="protein sequence ID" value="MBC5731317.1"/>
    <property type="molecule type" value="Genomic_DNA"/>
</dbReference>
<accession>A0ABR7HUW2</accession>
<keyword evidence="6" id="KW-0016">Alginate biosynthesis</keyword>
<evidence type="ECO:0000256" key="3">
    <source>
        <dbReference type="ARBA" id="ARBA00022679"/>
    </source>
</evidence>
<evidence type="ECO:0000256" key="7">
    <source>
        <dbReference type="SAM" id="Phobius"/>
    </source>
</evidence>
<keyword evidence="4" id="KW-0732">Signal</keyword>